<comment type="function">
    <text evidence="9">Catalyzes the hydroxylation of 2-nonaprenyl-3-methyl-6-methoxy-1,4-benzoquinol during ubiquinone biosynthesis.</text>
</comment>
<keyword evidence="3 9" id="KW-0831">Ubiquinone biosynthesis</keyword>
<comment type="catalytic activity">
    <reaction evidence="9">
        <text>a 5-methoxy-2-methyl-3-(all-trans-polyprenyl)benzene-1,4-diol + AH2 + O2 = a 3-demethylubiquinol + A + H2O</text>
        <dbReference type="Rhea" id="RHEA:50908"/>
        <dbReference type="Rhea" id="RHEA-COMP:10859"/>
        <dbReference type="Rhea" id="RHEA-COMP:10914"/>
        <dbReference type="ChEBI" id="CHEBI:13193"/>
        <dbReference type="ChEBI" id="CHEBI:15377"/>
        <dbReference type="ChEBI" id="CHEBI:15379"/>
        <dbReference type="ChEBI" id="CHEBI:17499"/>
        <dbReference type="ChEBI" id="CHEBI:84167"/>
        <dbReference type="ChEBI" id="CHEBI:84422"/>
        <dbReference type="EC" id="1.14.99.60"/>
    </reaction>
</comment>
<dbReference type="GO" id="GO:0008682">
    <property type="term" value="F:3-demethoxyubiquinol 3-hydroxylase activity"/>
    <property type="evidence" value="ECO:0007669"/>
    <property type="project" value="UniProtKB-EC"/>
</dbReference>
<dbReference type="GO" id="GO:0005886">
    <property type="term" value="C:plasma membrane"/>
    <property type="evidence" value="ECO:0007669"/>
    <property type="project" value="UniProtKB-SubCell"/>
</dbReference>
<keyword evidence="2 9" id="KW-1003">Cell membrane</keyword>
<dbReference type="PANTHER" id="PTHR11237">
    <property type="entry name" value="COENZYME Q10 BIOSYNTHESIS PROTEIN 7"/>
    <property type="match status" value="1"/>
</dbReference>
<dbReference type="KEGG" id="boz:DBV39_12270"/>
<comment type="subcellular location">
    <subcellularLocation>
        <location evidence="9">Cell membrane</location>
        <topology evidence="9">Peripheral membrane protein</topology>
    </subcellularLocation>
</comment>
<sequence length="222" mass="24959">MSSTSVRLRRHHTPFEKLIGEVAAALQVVSGVAHAARPNPAGDFNETEDEALSQHEKRHSAGLMRVNHVGEVCAQALYRGQAFVAKREPTRQMLMESAAEEVDHLVWCDQRLRELGSRVSFLNPVWYAGSFALGLVASLTPERYNLGFMAETERQVEAHLDGHLKELPAQDSRSRKIVVQMRDDEIKHRKTAQRHGAARLPDPVPSLMKLTSRLMTSSSYWI</sequence>
<dbReference type="CDD" id="cd01042">
    <property type="entry name" value="DMQH"/>
    <property type="match status" value="1"/>
</dbReference>
<dbReference type="NCBIfam" id="NF033656">
    <property type="entry name" value="DMQ_monoox_COQ7"/>
    <property type="match status" value="1"/>
</dbReference>
<feature type="binding site" evidence="9">
    <location>
        <position position="185"/>
    </location>
    <ligand>
        <name>Fe cation</name>
        <dbReference type="ChEBI" id="CHEBI:24875"/>
        <label>2</label>
    </ligand>
</feature>
<reference evidence="11 12" key="1">
    <citation type="submission" date="2018-04" db="EMBL/GenBank/DDBJ databases">
        <title>Bordetella sp. HZ20 isolated from seawater.</title>
        <authorList>
            <person name="Sun C."/>
        </authorList>
    </citation>
    <scope>NUCLEOTIDE SEQUENCE [LARGE SCALE GENOMIC DNA]</scope>
    <source>
        <strain evidence="11 12">HZ20</strain>
    </source>
</reference>
<feature type="binding site" evidence="9">
    <location>
        <position position="101"/>
    </location>
    <ligand>
        <name>Fe cation</name>
        <dbReference type="ChEBI" id="CHEBI:24875"/>
        <label>1</label>
    </ligand>
</feature>
<dbReference type="EMBL" id="CP028901">
    <property type="protein sequence ID" value="AWB34352.1"/>
    <property type="molecule type" value="Genomic_DNA"/>
</dbReference>
<dbReference type="GO" id="GO:0046872">
    <property type="term" value="F:metal ion binding"/>
    <property type="evidence" value="ECO:0007669"/>
    <property type="project" value="UniProtKB-KW"/>
</dbReference>
<gene>
    <name evidence="9" type="primary">coq7</name>
    <name evidence="11" type="ORF">DBV39_12270</name>
</gene>
<comment type="similarity">
    <text evidence="9">Belongs to the COQ7 family.</text>
</comment>
<keyword evidence="8 9" id="KW-0472">Membrane</keyword>
<keyword evidence="5 9" id="KW-0560">Oxidoreductase</keyword>
<evidence type="ECO:0000256" key="2">
    <source>
        <dbReference type="ARBA" id="ARBA00022475"/>
    </source>
</evidence>
<dbReference type="PANTHER" id="PTHR11237:SF4">
    <property type="entry name" value="5-DEMETHOXYUBIQUINONE HYDROXYLASE, MITOCHONDRIAL"/>
    <property type="match status" value="1"/>
</dbReference>
<comment type="cofactor">
    <cofactor evidence="9">
        <name>Fe cation</name>
        <dbReference type="ChEBI" id="CHEBI:24875"/>
    </cofactor>
    <text evidence="9">Binds 2 iron ions per subunit.</text>
</comment>
<keyword evidence="7 9" id="KW-0503">Monooxygenase</keyword>
<dbReference type="EC" id="1.14.99.60" evidence="9"/>
<dbReference type="Pfam" id="PF03232">
    <property type="entry name" value="COQ7"/>
    <property type="match status" value="1"/>
</dbReference>
<evidence type="ECO:0000313" key="11">
    <source>
        <dbReference type="EMBL" id="AWB34352.1"/>
    </source>
</evidence>
<keyword evidence="6 9" id="KW-0408">Iron</keyword>
<evidence type="ECO:0000256" key="5">
    <source>
        <dbReference type="ARBA" id="ARBA00023002"/>
    </source>
</evidence>
<keyword evidence="12" id="KW-1185">Reference proteome</keyword>
<dbReference type="OrthoDB" id="5192789at2"/>
<proteinExistence type="inferred from homology"/>
<dbReference type="SUPFAM" id="SSF47240">
    <property type="entry name" value="Ferritin-like"/>
    <property type="match status" value="1"/>
</dbReference>
<feature type="binding site" evidence="9">
    <location>
        <position position="188"/>
    </location>
    <ligand>
        <name>Fe cation</name>
        <dbReference type="ChEBI" id="CHEBI:24875"/>
        <label>2</label>
    </ligand>
</feature>
<evidence type="ECO:0000256" key="3">
    <source>
        <dbReference type="ARBA" id="ARBA00022688"/>
    </source>
</evidence>
<organism evidence="11 12">
    <name type="scientific">Orrella marina</name>
    <dbReference type="NCBI Taxonomy" id="2163011"/>
    <lineage>
        <taxon>Bacteria</taxon>
        <taxon>Pseudomonadati</taxon>
        <taxon>Pseudomonadota</taxon>
        <taxon>Betaproteobacteria</taxon>
        <taxon>Burkholderiales</taxon>
        <taxon>Alcaligenaceae</taxon>
        <taxon>Orrella</taxon>
    </lineage>
</organism>
<keyword evidence="11" id="KW-0830">Ubiquinone</keyword>
<feature type="binding site" evidence="9">
    <location>
        <position position="104"/>
    </location>
    <ligand>
        <name>Fe cation</name>
        <dbReference type="ChEBI" id="CHEBI:24875"/>
        <label>1</label>
    </ligand>
</feature>
<dbReference type="Proteomes" id="UP000244571">
    <property type="component" value="Chromosome"/>
</dbReference>
<feature type="region of interest" description="Disordered" evidence="10">
    <location>
        <begin position="37"/>
        <end position="57"/>
    </location>
</feature>
<feature type="binding site" evidence="9">
    <location>
        <position position="185"/>
    </location>
    <ligand>
        <name>Fe cation</name>
        <dbReference type="ChEBI" id="CHEBI:24875"/>
        <label>1</label>
    </ligand>
</feature>
<dbReference type="Gene3D" id="1.20.1260.10">
    <property type="match status" value="1"/>
</dbReference>
<feature type="binding site" evidence="9">
    <location>
        <position position="101"/>
    </location>
    <ligand>
        <name>Fe cation</name>
        <dbReference type="ChEBI" id="CHEBI:24875"/>
        <label>2</label>
    </ligand>
</feature>
<dbReference type="InterPro" id="IPR047809">
    <property type="entry name" value="COQ7_proteobact"/>
</dbReference>
<keyword evidence="4 9" id="KW-0479">Metal-binding</keyword>
<evidence type="ECO:0000313" key="12">
    <source>
        <dbReference type="Proteomes" id="UP000244571"/>
    </source>
</evidence>
<dbReference type="InterPro" id="IPR011566">
    <property type="entry name" value="Ubq_synth_Coq7"/>
</dbReference>
<dbReference type="GO" id="GO:0006744">
    <property type="term" value="P:ubiquinone biosynthetic process"/>
    <property type="evidence" value="ECO:0007669"/>
    <property type="project" value="UniProtKB-UniRule"/>
</dbReference>
<comment type="pathway">
    <text evidence="1 9">Cofactor biosynthesis; ubiquinone biosynthesis.</text>
</comment>
<feature type="binding site" evidence="9">
    <location>
        <position position="153"/>
    </location>
    <ligand>
        <name>Fe cation</name>
        <dbReference type="ChEBI" id="CHEBI:24875"/>
        <label>2</label>
    </ligand>
</feature>
<name>A0A2R4XKJ9_9BURK</name>
<dbReference type="AlphaFoldDB" id="A0A2R4XKJ9"/>
<evidence type="ECO:0000256" key="6">
    <source>
        <dbReference type="ARBA" id="ARBA00023004"/>
    </source>
</evidence>
<evidence type="ECO:0000256" key="8">
    <source>
        <dbReference type="ARBA" id="ARBA00023136"/>
    </source>
</evidence>
<dbReference type="InterPro" id="IPR012347">
    <property type="entry name" value="Ferritin-like"/>
</dbReference>
<dbReference type="UniPathway" id="UPA00232"/>
<dbReference type="InterPro" id="IPR009078">
    <property type="entry name" value="Ferritin-like_SF"/>
</dbReference>
<evidence type="ECO:0000256" key="4">
    <source>
        <dbReference type="ARBA" id="ARBA00022723"/>
    </source>
</evidence>
<feature type="binding site" evidence="9">
    <location>
        <position position="71"/>
    </location>
    <ligand>
        <name>Fe cation</name>
        <dbReference type="ChEBI" id="CHEBI:24875"/>
        <label>1</label>
    </ligand>
</feature>
<protein>
    <recommendedName>
        <fullName evidence="9">3-demethoxyubiquinol 3-hydroxylase</fullName>
        <shortName evidence="9">DMQ hydroxylase</shortName>
        <ecNumber evidence="9">1.14.99.60</ecNumber>
    </recommendedName>
    <alternativeName>
        <fullName evidence="9">2-nonaprenyl-3-methyl-6-methoxy-1,4-benzoquinol hydroxylase</fullName>
    </alternativeName>
</protein>
<evidence type="ECO:0000256" key="9">
    <source>
        <dbReference type="HAMAP-Rule" id="MF_01658"/>
    </source>
</evidence>
<evidence type="ECO:0000256" key="1">
    <source>
        <dbReference type="ARBA" id="ARBA00004749"/>
    </source>
</evidence>
<dbReference type="HAMAP" id="MF_01658">
    <property type="entry name" value="COQ7"/>
    <property type="match status" value="1"/>
</dbReference>
<accession>A0A2R4XKJ9</accession>
<evidence type="ECO:0000256" key="10">
    <source>
        <dbReference type="SAM" id="MobiDB-lite"/>
    </source>
</evidence>
<evidence type="ECO:0000256" key="7">
    <source>
        <dbReference type="ARBA" id="ARBA00023033"/>
    </source>
</evidence>
<dbReference type="RefSeq" id="WP_108621768.1">
    <property type="nucleotide sequence ID" value="NZ_CP028901.1"/>
</dbReference>